<reference evidence="8" key="1">
    <citation type="submission" date="2021-02" db="EMBL/GenBank/DDBJ databases">
        <title>Infant gut strain persistence is associated with maternal origin, phylogeny, and functional potential including surface adhesion and iron acquisition.</title>
        <authorList>
            <person name="Lou Y.C."/>
        </authorList>
    </citation>
    <scope>NUCLEOTIDE SEQUENCE</scope>
    <source>
        <strain evidence="8">L3_108_000G1_dasL3_108_000G1_metabat.metabat.11</strain>
    </source>
</reference>
<proteinExistence type="inferred from homology"/>
<dbReference type="Pfam" id="PF07748">
    <property type="entry name" value="Glyco_hydro_38C"/>
    <property type="match status" value="1"/>
</dbReference>
<evidence type="ECO:0000256" key="4">
    <source>
        <dbReference type="ARBA" id="ARBA00023295"/>
    </source>
</evidence>
<evidence type="ECO:0000256" key="1">
    <source>
        <dbReference type="ARBA" id="ARBA00009792"/>
    </source>
</evidence>
<dbReference type="RefSeq" id="WP_303886588.1">
    <property type="nucleotide sequence ID" value="NZ_JAGZCC010000018.1"/>
</dbReference>
<evidence type="ECO:0000259" key="7">
    <source>
        <dbReference type="PROSITE" id="PS50022"/>
    </source>
</evidence>
<feature type="domain" description="F5/8 type C" evidence="7">
    <location>
        <begin position="1187"/>
        <end position="1344"/>
    </location>
</feature>
<sequence>MKHKKLKKGLTTILTVSMAAGLVTPINVHAATYDDHTMYMVGNAHIDTAWQWPYEDTARDVIKDTLQREIKALNENPNHKFTMSATKHYEWAKEYYPEMYEEIKKFMKNGQWDNPGGQVVEPDLNIPSGESLVRQSLEGQHFFEKEFGKTSTVGYVPDTFGFSGQFPQILKKSGMDSFVTTKLNWQNDGNNGKARRKSDVFKWNGIDGKSQVLSYAPHLDYVSDYNDNAIKEAFDRNKQSGYETNVKIALGMFGGGDHGGGPDGNGYNRYDGKTVDGAEVKLATISEFFDDLEKQDLTNVREVDGEMYFENHRGTYTSWGQVKKYNRKNEILAEQAEKAATIGNWLNAMPDADTANLYKAWDRILINQFHDVLPGSGIPYAYMDTYNDQELAERLMENTLNSGVNSMAYVADTQVDGTPVIVFNALSWARDEMVEVDVKFDNSIPEKVAVYDGQEKLLGTVISRDDENNTATIRFQAKNIPAVGYKVFSVSEDKGENVTSSLSVADAGNIVTMENENLKVEVDKTTGNIRQIYNKKDGNRPAFVEGTGSELHVLTDTGSNSYAAWDVTKDQMNAAPIGILNEAQSVEIVDQSAERVVVRVSKKWRNSTIKQDMILDADSDKVDVDMAVDWKEDQQMLKIAFPIAADADMADYEMAYGSLQRPTTRDTVDDSLKFEVSGHKWADITDNDGSHGVSILNDSKYGWDALKQDDGSTRLRLSALRSPMGADVRCSGWGDNYIIEKTQHEFSYSVYPHANDWRSADTVHKGYEFNYESAAKQALKHEGALASNHSFASAQSDDNNVQLTVMKTPQDEAGVKNKLDLRTYESEGKDGSKVTLTLPSNVVSAKEVNLLEHDDDKLNKNIEINGNKISYTVDKYEITTIEVTLDESGLEQAELSSKAADLSSFYNIDGTSSDENRKEGDFDEKGNTIPEALWEPTITYNGAEFKMGSGTGEDKNFVQAKGQRISLPEGKYDAIYILGSAAGNGAISGEFTVYQDGEEVKKELSFADWQANLSGWDRFTNMFASAEVKDQIAHVFTHFHNGTVDRMTVDNYQYIYKIPVNNEKELESILLPEAEGIKIAAITAVRSDLLANSFEYDETNLKNPITNLQAEEVKDAINTVSVTWDVPEGVEKVRIYRGETADFEANAESCVGISLAGENRYIDKIDGQGYYFYKAVGVDAKGNETPVSQASNGLFAGSTNISLQVPKENITANHFMNDSEAPYKASDGANDTKWCGEDTSTSHQPTWLKMDLGENSYDVKGFTVYSAGNEKSDYIAKNFSVQGSNDGETWTDIVTVKDNDIRERDITLDKTVNYRYYRLWLTEAVQDDNPKNTARIYEFKIWGQKDEVKVPTVKDVAITAFASEENSNESVYQASYRFVPMSDEDSDSKTKVEWFKTVNGEKTPIDKTGKTITLANEEAFTWESLSVRVTPMAADGTEGTPVESSFMLSSNDRLDDKGNIENNILSNKPVSANQQVNENESGAKMVDDSFVSKWCAEHINEQNPGEAVIDMRGTYELSKLQLFHATYAHDNEISGADGRDKDKNWNTRTYQVYISDDGESWKEIATYDKDDGSSKSEHVLDPSVAKGRYLKLVVTQPVHYDEQGNPVDVNCAMRINEIRAAGKLISLLPGEKEEDPVIYNVKVNPAQAEMKKGTTLNFRALVEGTYNPSQDVEWSVEGAKNAETVIDASGKLTVSLDESANELIVRATSLQDRIQSGTATVKLESGIAVDKSNLTQAVEEAKKLNKDDYTEESWAKFAEALANAETVLADENVTQADVDNVAKLLQAVKDALVKVVDSDKTALKIAIELANAITEDDLKNVIPVVANEFKAARDEANAVYNNASATQDEVNVAFDRLASAMQKLEFYVGDKTALKAFIDKVSDLDSTKYTETTWTQFNDALTAANGVYNDVNAMQPEVNEAYTNLVTAFLNLRLVPDKSLLEDLINQAEGLNSANYTKASFDGLTKALDEATVVFENPNTTQEEVDSVKATLEKAINSLEANTTTPVDNTAKTPVDNGDTTTNVKTGDDALVGTLAGLALLSIAGAKVLRKKENN</sequence>
<dbReference type="InterPro" id="IPR041147">
    <property type="entry name" value="GH38_C"/>
</dbReference>
<dbReference type="Gene3D" id="1.20.1270.50">
    <property type="entry name" value="Glycoside hydrolase family 38, central domain"/>
    <property type="match status" value="1"/>
</dbReference>
<accession>A0A943EP41</accession>
<name>A0A943EP41_9FIRM</name>
<dbReference type="PANTHER" id="PTHR46017">
    <property type="entry name" value="ALPHA-MANNOSIDASE 2C1"/>
    <property type="match status" value="1"/>
</dbReference>
<feature type="region of interest" description="Disordered" evidence="5">
    <location>
        <begin position="2005"/>
        <end position="2025"/>
    </location>
</feature>
<dbReference type="Proteomes" id="UP000751224">
    <property type="component" value="Unassembled WGS sequence"/>
</dbReference>
<dbReference type="SUPFAM" id="SSF88713">
    <property type="entry name" value="Glycoside hydrolase/deacetylase"/>
    <property type="match status" value="1"/>
</dbReference>
<keyword evidence="6" id="KW-0732">Signal</keyword>
<dbReference type="EMBL" id="JAGZCC010000018">
    <property type="protein sequence ID" value="MBS5588047.1"/>
    <property type="molecule type" value="Genomic_DNA"/>
</dbReference>
<evidence type="ECO:0000313" key="9">
    <source>
        <dbReference type="Proteomes" id="UP000751224"/>
    </source>
</evidence>
<dbReference type="InterPro" id="IPR027291">
    <property type="entry name" value="Glyco_hydro_38_N_sf"/>
</dbReference>
<dbReference type="InterPro" id="IPR008979">
    <property type="entry name" value="Galactose-bd-like_sf"/>
</dbReference>
<dbReference type="Pfam" id="PF17677">
    <property type="entry name" value="Glyco_hydro38C2"/>
    <property type="match status" value="1"/>
</dbReference>
<comment type="similarity">
    <text evidence="1">Belongs to the glycosyl hydrolase 38 family.</text>
</comment>
<dbReference type="Gene3D" id="1.20.1270.70">
    <property type="entry name" value="Designed single chain three-helix bundle"/>
    <property type="match status" value="2"/>
</dbReference>
<evidence type="ECO:0000256" key="5">
    <source>
        <dbReference type="SAM" id="MobiDB-lite"/>
    </source>
</evidence>
<dbReference type="InterPro" id="IPR000421">
    <property type="entry name" value="FA58C"/>
</dbReference>
<dbReference type="Gene3D" id="2.60.40.2220">
    <property type="match status" value="1"/>
</dbReference>
<organism evidence="8 9">
    <name type="scientific">Thomasclavelia spiroformis</name>
    <dbReference type="NCBI Taxonomy" id="29348"/>
    <lineage>
        <taxon>Bacteria</taxon>
        <taxon>Bacillati</taxon>
        <taxon>Bacillota</taxon>
        <taxon>Erysipelotrichia</taxon>
        <taxon>Erysipelotrichales</taxon>
        <taxon>Coprobacillaceae</taxon>
        <taxon>Thomasclavelia</taxon>
    </lineage>
</organism>
<dbReference type="InterPro" id="IPR011330">
    <property type="entry name" value="Glyco_hydro/deAcase_b/a-brl"/>
</dbReference>
<evidence type="ECO:0000256" key="6">
    <source>
        <dbReference type="SAM" id="SignalP"/>
    </source>
</evidence>
<feature type="region of interest" description="Disordered" evidence="5">
    <location>
        <begin position="906"/>
        <end position="927"/>
    </location>
</feature>
<dbReference type="Pfam" id="PF07554">
    <property type="entry name" value="FIVAR"/>
    <property type="match status" value="4"/>
</dbReference>
<dbReference type="InterPro" id="IPR037094">
    <property type="entry name" value="Glyco_hydro_38_cen_sf"/>
</dbReference>
<dbReference type="SUPFAM" id="SSF88688">
    <property type="entry name" value="Families 57/38 glycoside transferase middle domain"/>
    <property type="match status" value="1"/>
</dbReference>
<comment type="caution">
    <text evidence="8">The sequence shown here is derived from an EMBL/GenBank/DDBJ whole genome shotgun (WGS) entry which is preliminary data.</text>
</comment>
<dbReference type="SUPFAM" id="SSF49785">
    <property type="entry name" value="Galactose-binding domain-like"/>
    <property type="match status" value="2"/>
</dbReference>
<dbReference type="Gene3D" id="1.20.1270.90">
    <property type="entry name" value="AF1782-like"/>
    <property type="match status" value="2"/>
</dbReference>
<gene>
    <name evidence="8" type="ORF">KHX14_04405</name>
</gene>
<dbReference type="GO" id="GO:0004559">
    <property type="term" value="F:alpha-mannosidase activity"/>
    <property type="evidence" value="ECO:0007669"/>
    <property type="project" value="InterPro"/>
</dbReference>
<evidence type="ECO:0000313" key="8">
    <source>
        <dbReference type="EMBL" id="MBS5588047.1"/>
    </source>
</evidence>
<evidence type="ECO:0000256" key="2">
    <source>
        <dbReference type="ARBA" id="ARBA00022723"/>
    </source>
</evidence>
<dbReference type="SUPFAM" id="SSF74650">
    <property type="entry name" value="Galactose mutarotase-like"/>
    <property type="match status" value="1"/>
</dbReference>
<dbReference type="PANTHER" id="PTHR46017:SF1">
    <property type="entry name" value="ALPHA-MANNOSIDASE 2C1"/>
    <property type="match status" value="1"/>
</dbReference>
<dbReference type="Gene3D" id="2.60.120.260">
    <property type="entry name" value="Galactose-binding domain-like"/>
    <property type="match status" value="2"/>
</dbReference>
<keyword evidence="4" id="KW-0326">Glycosidase</keyword>
<dbReference type="Pfam" id="PF09261">
    <property type="entry name" value="Alpha-mann_mid"/>
    <property type="match status" value="1"/>
</dbReference>
<dbReference type="Pfam" id="PF01074">
    <property type="entry name" value="Glyco_hydro_38N"/>
    <property type="match status" value="1"/>
</dbReference>
<keyword evidence="3" id="KW-0378">Hydrolase</keyword>
<dbReference type="GO" id="GO:0030246">
    <property type="term" value="F:carbohydrate binding"/>
    <property type="evidence" value="ECO:0007669"/>
    <property type="project" value="InterPro"/>
</dbReference>
<dbReference type="Gene3D" id="3.20.110.10">
    <property type="entry name" value="Glycoside hydrolase 38, N terminal domain"/>
    <property type="match status" value="1"/>
</dbReference>
<feature type="signal peptide" evidence="6">
    <location>
        <begin position="1"/>
        <end position="30"/>
    </location>
</feature>
<dbReference type="GO" id="GO:0046872">
    <property type="term" value="F:metal ion binding"/>
    <property type="evidence" value="ECO:0007669"/>
    <property type="project" value="UniProtKB-KW"/>
</dbReference>
<dbReference type="InterPro" id="IPR011013">
    <property type="entry name" value="Gal_mutarotase_sf_dom"/>
</dbReference>
<dbReference type="Gene3D" id="2.70.98.30">
    <property type="entry name" value="Golgi alpha-mannosidase II, domain 4"/>
    <property type="match status" value="1"/>
</dbReference>
<dbReference type="Pfam" id="PF00754">
    <property type="entry name" value="F5_F8_type_C"/>
    <property type="match status" value="2"/>
</dbReference>
<dbReference type="InterPro" id="IPR011682">
    <property type="entry name" value="Glyco_hydro_38_C"/>
</dbReference>
<feature type="domain" description="F5/8 type C" evidence="7">
    <location>
        <begin position="1453"/>
        <end position="1592"/>
    </location>
</feature>
<dbReference type="InterPro" id="IPR000602">
    <property type="entry name" value="Glyco_hydro_38_N"/>
</dbReference>
<dbReference type="InterPro" id="IPR028995">
    <property type="entry name" value="Glyco_hydro_57/38_cen_sf"/>
</dbReference>
<dbReference type="InterPro" id="IPR015341">
    <property type="entry name" value="Glyco_hydro_38_cen"/>
</dbReference>
<protein>
    <submittedName>
        <fullName evidence="8">FIVAR domain-containing protein</fullName>
    </submittedName>
</protein>
<feature type="chain" id="PRO_5036888484" evidence="6">
    <location>
        <begin position="31"/>
        <end position="2055"/>
    </location>
</feature>
<dbReference type="SMART" id="SM00872">
    <property type="entry name" value="Alpha-mann_mid"/>
    <property type="match status" value="1"/>
</dbReference>
<dbReference type="CDD" id="cd10789">
    <property type="entry name" value="GH38N_AMII_ER_cytosolic"/>
    <property type="match status" value="1"/>
</dbReference>
<dbReference type="GO" id="GO:0009313">
    <property type="term" value="P:oligosaccharide catabolic process"/>
    <property type="evidence" value="ECO:0007669"/>
    <property type="project" value="TreeGrafter"/>
</dbReference>
<keyword evidence="2" id="KW-0479">Metal-binding</keyword>
<dbReference type="PROSITE" id="PS50022">
    <property type="entry name" value="FA58C_3"/>
    <property type="match status" value="2"/>
</dbReference>
<dbReference type="GO" id="GO:0006013">
    <property type="term" value="P:mannose metabolic process"/>
    <property type="evidence" value="ECO:0007669"/>
    <property type="project" value="InterPro"/>
</dbReference>
<evidence type="ECO:0000256" key="3">
    <source>
        <dbReference type="ARBA" id="ARBA00022801"/>
    </source>
</evidence>
<feature type="compositionally biased region" description="Basic and acidic residues" evidence="5">
    <location>
        <begin position="914"/>
        <end position="926"/>
    </location>
</feature>